<evidence type="ECO:0000313" key="1">
    <source>
        <dbReference type="EMBL" id="MDJ1499395.1"/>
    </source>
</evidence>
<protein>
    <recommendedName>
        <fullName evidence="3">DUF1963 domain-containing protein</fullName>
    </recommendedName>
</protein>
<proteinExistence type="predicted"/>
<evidence type="ECO:0008006" key="3">
    <source>
        <dbReference type="Google" id="ProtNLM"/>
    </source>
</evidence>
<keyword evidence="2" id="KW-1185">Reference proteome</keyword>
<dbReference type="EMBL" id="JASJOU010000001">
    <property type="protein sequence ID" value="MDJ1499395.1"/>
    <property type="molecule type" value="Genomic_DNA"/>
</dbReference>
<accession>A0AAE3UBT3</accession>
<dbReference type="RefSeq" id="WP_314508914.1">
    <property type="nucleotide sequence ID" value="NZ_JASJOU010000001.1"/>
</dbReference>
<sequence length="186" mass="22201">MEGLKLCPQIHEVFFDQHEEYKKYFKPLVSINLSLVNPQWNGQLFIVYSNNDPYCTAAQAHMNTFCHQTKVTFDIVDGKYKFKADFGYFQTNTDWKEWLEMGNKSYSEFLTQQERKPANPKRYIRQFNKIPKWIQMNETPLNSRGDKMTFICQMNSGDIISDYCEEEIYLFYDDFDKVAVQIQQID</sequence>
<dbReference type="AlphaFoldDB" id="A0AAE3UBT3"/>
<gene>
    <name evidence="1" type="ORF">QNI22_01990</name>
</gene>
<dbReference type="Proteomes" id="UP001232063">
    <property type="component" value="Unassembled WGS sequence"/>
</dbReference>
<evidence type="ECO:0000313" key="2">
    <source>
        <dbReference type="Proteomes" id="UP001232063"/>
    </source>
</evidence>
<comment type="caution">
    <text evidence="1">The sequence shown here is derived from an EMBL/GenBank/DDBJ whole genome shotgun (WGS) entry which is preliminary data.</text>
</comment>
<name>A0AAE3UBT3_9BACT</name>
<organism evidence="1 2">
    <name type="scientific">Xanthocytophaga agilis</name>
    <dbReference type="NCBI Taxonomy" id="3048010"/>
    <lineage>
        <taxon>Bacteria</taxon>
        <taxon>Pseudomonadati</taxon>
        <taxon>Bacteroidota</taxon>
        <taxon>Cytophagia</taxon>
        <taxon>Cytophagales</taxon>
        <taxon>Rhodocytophagaceae</taxon>
        <taxon>Xanthocytophaga</taxon>
    </lineage>
</organism>
<reference evidence="1" key="1">
    <citation type="submission" date="2023-05" db="EMBL/GenBank/DDBJ databases">
        <authorList>
            <person name="Zhang X."/>
        </authorList>
    </citation>
    <scope>NUCLEOTIDE SEQUENCE</scope>
    <source>
        <strain evidence="1">BD1B2-1</strain>
    </source>
</reference>